<dbReference type="GO" id="GO:0003677">
    <property type="term" value="F:DNA binding"/>
    <property type="evidence" value="ECO:0007669"/>
    <property type="project" value="InterPro"/>
</dbReference>
<reference evidence="3 4" key="1">
    <citation type="journal article" date="2015" name="Genome Biol. Evol.">
        <title>Phylogenomic analyses indicate that early fungi evolved digesting cell walls of algal ancestors of land plants.</title>
        <authorList>
            <person name="Chang Y."/>
            <person name="Wang S."/>
            <person name="Sekimoto S."/>
            <person name="Aerts A.L."/>
            <person name="Choi C."/>
            <person name="Clum A."/>
            <person name="LaButti K.M."/>
            <person name="Lindquist E.A."/>
            <person name="Yee Ngan C."/>
            <person name="Ohm R.A."/>
            <person name="Salamov A.A."/>
            <person name="Grigoriev I.V."/>
            <person name="Spatafora J.W."/>
            <person name="Berbee M.L."/>
        </authorList>
    </citation>
    <scope>NUCLEOTIDE SEQUENCE [LARGE SCALE GENOMIC DNA]</scope>
    <source>
        <strain evidence="3 4">NRRL 28638</strain>
    </source>
</reference>
<evidence type="ECO:0000256" key="1">
    <source>
        <dbReference type="ARBA" id="ARBA00022806"/>
    </source>
</evidence>
<evidence type="ECO:0000313" key="3">
    <source>
        <dbReference type="EMBL" id="KXN68574.1"/>
    </source>
</evidence>
<dbReference type="Pfam" id="PF04851">
    <property type="entry name" value="ResIII"/>
    <property type="match status" value="1"/>
</dbReference>
<dbReference type="OrthoDB" id="551123at2759"/>
<dbReference type="InterPro" id="IPR014001">
    <property type="entry name" value="Helicase_ATP-bd"/>
</dbReference>
<evidence type="ECO:0000313" key="4">
    <source>
        <dbReference type="Proteomes" id="UP000070444"/>
    </source>
</evidence>
<keyword evidence="4" id="KW-1185">Reference proteome</keyword>
<dbReference type="Pfam" id="PF00271">
    <property type="entry name" value="Helicase_C"/>
    <property type="match status" value="1"/>
</dbReference>
<dbReference type="InterPro" id="IPR006935">
    <property type="entry name" value="Helicase/UvrB_N"/>
</dbReference>
<dbReference type="SUPFAM" id="SSF52540">
    <property type="entry name" value="P-loop containing nucleoside triphosphate hydrolases"/>
    <property type="match status" value="2"/>
</dbReference>
<dbReference type="InterPro" id="IPR001650">
    <property type="entry name" value="Helicase_C-like"/>
</dbReference>
<dbReference type="InterPro" id="IPR027417">
    <property type="entry name" value="P-loop_NTPase"/>
</dbReference>
<dbReference type="PROSITE" id="PS51192">
    <property type="entry name" value="HELICASE_ATP_BIND_1"/>
    <property type="match status" value="1"/>
</dbReference>
<keyword evidence="1" id="KW-0347">Helicase</keyword>
<gene>
    <name evidence="3" type="ORF">CONCODRAFT_72158</name>
</gene>
<proteinExistence type="predicted"/>
<dbReference type="GO" id="GO:0004386">
    <property type="term" value="F:helicase activity"/>
    <property type="evidence" value="ECO:0007669"/>
    <property type="project" value="UniProtKB-KW"/>
</dbReference>
<accession>A0A137P125</accession>
<protein>
    <recommendedName>
        <fullName evidence="2">Helicase ATP-binding domain-containing protein</fullName>
    </recommendedName>
</protein>
<feature type="domain" description="Helicase ATP-binding" evidence="2">
    <location>
        <begin position="524"/>
        <end position="667"/>
    </location>
</feature>
<dbReference type="Proteomes" id="UP000070444">
    <property type="component" value="Unassembled WGS sequence"/>
</dbReference>
<dbReference type="EMBL" id="KQ964570">
    <property type="protein sequence ID" value="KXN68574.1"/>
    <property type="molecule type" value="Genomic_DNA"/>
</dbReference>
<dbReference type="GO" id="GO:0016787">
    <property type="term" value="F:hydrolase activity"/>
    <property type="evidence" value="ECO:0007669"/>
    <property type="project" value="InterPro"/>
</dbReference>
<dbReference type="Gene3D" id="3.40.50.300">
    <property type="entry name" value="P-loop containing nucleotide triphosphate hydrolases"/>
    <property type="match status" value="1"/>
</dbReference>
<sequence>MTQPKKFQTAISSQPDSVPFEVCHFEQLSDIGRGSILATPTLSFGQEQNSSLPAILTLSKGVFYPKYDSKSQSWQVKKFRLNNQLEIINLIYYSEKNDDDLIYLILTTFNNMENCFNLQFGQLNLIKEQENIKITHSIPLDRAPLKILFDKRFNSQKNFNWLLLSFSKGQNLILFKDHKTNEWSEFNTEETAPIDIFWNLLPNKLLSIMNYSDAQGNTGWIVGTEDGVVTTIINLKDEHLTKTFQWALTSPITSVQNLNEFEGLGGILIANALGQIIYFKDYTITNPQYLQIPKVSNYDPILATIVVDLELCGNYQLLITTYSKQMLMFDLVLLPNNQLGLLLTYSQPLLTQGYQIIKRDIDKDGLFELIIHPAIIRIASFVFAGGSRSSRRQCGMVQLLSVRPEIVISSRSYLQHFNQLSTKSWVDRSNIYQFHWVPLLTENLLSKLDIWLPQFNPNTGKDEYLELVETIPSLKQLIVPGCLNNWLKQYTAQFIYELACFIISGYVNVTNKNLLLTEFAKNFISPDSNNRSALLLFSTGAGKSFTAISICESFLSSNLYGYYEFPIIVGKNDITNANFKKQVDAYNRRYNKKLKMKYTTIFKVDSLKLDPDYKYIFIYDEVHHVRKINKLYNKIKIHKGVVLFLTATKYIDKVEEFYDIMELLPQKNILKYTNNEYNVKVIYRGEDLGYKYPVVPLDMSAEQKRDYLSVPDTSIRCEKVYETLVSKTLRSKLSTMNLSEVNMNMLQTYAIKIYTMLKNIQYPAYIYCEYIKENGIQSVVKILEAVMPGIKIAVCTGEISHCESVVEEFNDPANIDGSVYNVLIGSKIISESISLKNVKQVHILTLHWNYSLLDQVIGRAIRIDSHIPGCTIEIFIYMIKDSIDEIKLNISKRKYKEVQVDEYNYIDINGQIKDYSIYKNVGTIECNLNSMPMPFSQRRIKDNTLIDESKLIDMELRDRIAYIEQIDNPGVYESIVVNISGRLNRGLFYAPSHSPVAHVLYYSVESNNNYNVSSGSYKCVGRTRYREDNIWDWYQEDEARIREHFKSRLRNLNPGHYVLISHTDRKKS</sequence>
<evidence type="ECO:0000259" key="2">
    <source>
        <dbReference type="PROSITE" id="PS51192"/>
    </source>
</evidence>
<keyword evidence="1" id="KW-0378">Hydrolase</keyword>
<keyword evidence="1" id="KW-0547">Nucleotide-binding</keyword>
<dbReference type="AlphaFoldDB" id="A0A137P125"/>
<dbReference type="GO" id="GO:0005524">
    <property type="term" value="F:ATP binding"/>
    <property type="evidence" value="ECO:0007669"/>
    <property type="project" value="InterPro"/>
</dbReference>
<name>A0A137P125_CONC2</name>
<organism evidence="3 4">
    <name type="scientific">Conidiobolus coronatus (strain ATCC 28846 / CBS 209.66 / NRRL 28638)</name>
    <name type="common">Delacroixia coronata</name>
    <dbReference type="NCBI Taxonomy" id="796925"/>
    <lineage>
        <taxon>Eukaryota</taxon>
        <taxon>Fungi</taxon>
        <taxon>Fungi incertae sedis</taxon>
        <taxon>Zoopagomycota</taxon>
        <taxon>Entomophthoromycotina</taxon>
        <taxon>Entomophthoromycetes</taxon>
        <taxon>Entomophthorales</taxon>
        <taxon>Ancylistaceae</taxon>
        <taxon>Conidiobolus</taxon>
    </lineage>
</organism>
<dbReference type="SMART" id="SM00490">
    <property type="entry name" value="HELICc"/>
    <property type="match status" value="1"/>
</dbReference>
<keyword evidence="1" id="KW-0067">ATP-binding</keyword>